<sequence length="316" mass="36881">MNSVAVFHKGEEMKSYITGKVLMIRPVHFAYNEETAVNNYYQKKDLKSPKEIQEEALKEFDTMVEVLRKNKVEVKVLEDRLQPYTPDSIFPNNWFSSHENGTVVLYPMFAENRRLERREEIYELLDENQVNILDYSKLEEEEIYLEGTGSLVLDRKNRKVYCSLSQRADERLLDIFCQDLAYEKIAFHSYQTVQGKRKEIYHTNVMMSVGEKFALLCAEAIDKREERERVIASLEEDGKEIIFITEEQVEHFLGNALEIRNAEGVHLCVMSLSAYQILTEEQKQILEKYVVIVPVRVSTIEKYGGGSARCMLAELY</sequence>
<organism evidence="1 2">
    <name type="scientific">Fusobacterium necrophorum</name>
    <dbReference type="NCBI Taxonomy" id="859"/>
    <lineage>
        <taxon>Bacteria</taxon>
        <taxon>Fusobacteriati</taxon>
        <taxon>Fusobacteriota</taxon>
        <taxon>Fusobacteriia</taxon>
        <taxon>Fusobacteriales</taxon>
        <taxon>Fusobacteriaceae</taxon>
        <taxon>Fusobacterium</taxon>
    </lineage>
</organism>
<dbReference type="GO" id="GO:0016740">
    <property type="term" value="F:transferase activity"/>
    <property type="evidence" value="ECO:0007669"/>
    <property type="project" value="UniProtKB-KW"/>
</dbReference>
<dbReference type="EMBL" id="SBAP01000002">
    <property type="protein sequence ID" value="RXZ71327.1"/>
    <property type="molecule type" value="Genomic_DNA"/>
</dbReference>
<dbReference type="PANTHER" id="PTHR43224:SF1">
    <property type="entry name" value="AMIDINOTRANSFERASE"/>
    <property type="match status" value="1"/>
</dbReference>
<comment type="caution">
    <text evidence="1">The sequence shown here is derived from an EMBL/GenBank/DDBJ whole genome shotgun (WGS) entry which is preliminary data.</text>
</comment>
<name>A0A4Q2L1R8_9FUSO</name>
<dbReference type="PANTHER" id="PTHR43224">
    <property type="entry name" value="AMIDINOTRANSFERASE"/>
    <property type="match status" value="1"/>
</dbReference>
<dbReference type="SUPFAM" id="SSF55909">
    <property type="entry name" value="Pentein"/>
    <property type="match status" value="1"/>
</dbReference>
<evidence type="ECO:0000313" key="1">
    <source>
        <dbReference type="EMBL" id="RXZ71327.1"/>
    </source>
</evidence>
<protein>
    <submittedName>
        <fullName evidence="1">Amidinotransferase</fullName>
    </submittedName>
</protein>
<proteinExistence type="predicted"/>
<keyword evidence="1" id="KW-0808">Transferase</keyword>
<dbReference type="PIRSF" id="PIRSF028188">
    <property type="entry name" value="Amdntrnsf_FN0238"/>
    <property type="match status" value="1"/>
</dbReference>
<gene>
    <name evidence="1" type="ORF">EPT53_00825</name>
</gene>
<evidence type="ECO:0000313" key="2">
    <source>
        <dbReference type="Proteomes" id="UP000289216"/>
    </source>
</evidence>
<dbReference type="Proteomes" id="UP000289216">
    <property type="component" value="Unassembled WGS sequence"/>
</dbReference>
<reference evidence="1 2" key="1">
    <citation type="submission" date="2019-01" db="EMBL/GenBank/DDBJ databases">
        <title>Fusobacterium necrophorum Isolated From the Uterus of Dairy Cows.</title>
        <authorList>
            <person name="Francis A.M."/>
        </authorList>
    </citation>
    <scope>NUCLEOTIDE SEQUENCE [LARGE SCALE GENOMIC DNA]</scope>
    <source>
        <strain evidence="1 2">KG35</strain>
    </source>
</reference>
<dbReference type="InterPro" id="IPR014541">
    <property type="entry name" value="Amdntrnsf_FN0238"/>
</dbReference>
<dbReference type="Gene3D" id="3.75.10.10">
    <property type="entry name" value="L-arginine/glycine Amidinotransferase, Chain A"/>
    <property type="match status" value="1"/>
</dbReference>
<dbReference type="AlphaFoldDB" id="A0A4Q2L1R8"/>
<dbReference type="NCBIfam" id="NF046062">
    <property type="entry name" value="citrull_CtlX"/>
    <property type="match status" value="1"/>
</dbReference>
<accession>A0A4Q2L1R8</accession>
<dbReference type="Pfam" id="PF19420">
    <property type="entry name" value="DDAH_eukar"/>
    <property type="match status" value="1"/>
</dbReference>